<reference evidence="2 3" key="1">
    <citation type="journal article" date="2016" name="Sci. Rep.">
        <title>Evaluation of genetic diversity among strains of the human gut commensal Bifidobacterium adolescentis.</title>
        <authorList>
            <person name="Duranti S."/>
            <person name="Milani C."/>
            <person name="Lugli G.A."/>
            <person name="Mancabelli L."/>
            <person name="Turroni F."/>
            <person name="Ferrario C."/>
            <person name="Mangifesta M."/>
            <person name="Viappiani A."/>
            <person name="Sanchez B."/>
            <person name="Margolles A."/>
            <person name="van Sinderen D."/>
            <person name="Ventura M."/>
        </authorList>
    </citation>
    <scope>NUCLEOTIDE SEQUENCE [LARGE SCALE GENOMIC DNA]</scope>
    <source>
        <strain evidence="2 3">487B</strain>
    </source>
</reference>
<evidence type="ECO:0000313" key="3">
    <source>
        <dbReference type="Proteomes" id="UP000193377"/>
    </source>
</evidence>
<proteinExistence type="predicted"/>
<sequence length="165" mass="18426">MRNDGIHMPELSEPTLDELERLAEAIGERADGFELDMPDGSVARGYRAPGIHGILPEGWRVYDIMECDSERWTPYPGYEDVAEADREDGENGRYETSLVIDDNPGPHFVDQGDPFVTRHDLSGVDWEFDEGHCGYDGVQLSDDIARLAAAAMPVMESVRTESPIR</sequence>
<dbReference type="GO" id="GO:0016301">
    <property type="term" value="F:kinase activity"/>
    <property type="evidence" value="ECO:0007669"/>
    <property type="project" value="UniProtKB-KW"/>
</dbReference>
<name>A0A1X2Z2V0_BIFAD</name>
<gene>
    <name evidence="2" type="ORF">B0487_1403</name>
</gene>
<keyword evidence="2" id="KW-0808">Transferase</keyword>
<evidence type="ECO:0000256" key="1">
    <source>
        <dbReference type="SAM" id="MobiDB-lite"/>
    </source>
</evidence>
<keyword evidence="2" id="KW-0418">Kinase</keyword>
<accession>A0A1X2Z2V0</accession>
<dbReference type="RefSeq" id="WP_085393208.1">
    <property type="nucleotide sequence ID" value="NZ_JADNKQ010000001.1"/>
</dbReference>
<comment type="caution">
    <text evidence="2">The sequence shown here is derived from an EMBL/GenBank/DDBJ whole genome shotgun (WGS) entry which is preliminary data.</text>
</comment>
<evidence type="ECO:0000313" key="2">
    <source>
        <dbReference type="EMBL" id="OSG88481.1"/>
    </source>
</evidence>
<dbReference type="EMBL" id="LNKD01000001">
    <property type="protein sequence ID" value="OSG88481.1"/>
    <property type="molecule type" value="Genomic_DNA"/>
</dbReference>
<protein>
    <submittedName>
        <fullName evidence="2">Histidine kinase</fullName>
    </submittedName>
</protein>
<organism evidence="2 3">
    <name type="scientific">Bifidobacterium adolescentis</name>
    <dbReference type="NCBI Taxonomy" id="1680"/>
    <lineage>
        <taxon>Bacteria</taxon>
        <taxon>Bacillati</taxon>
        <taxon>Actinomycetota</taxon>
        <taxon>Actinomycetes</taxon>
        <taxon>Bifidobacteriales</taxon>
        <taxon>Bifidobacteriaceae</taxon>
        <taxon>Bifidobacterium</taxon>
    </lineage>
</organism>
<feature type="region of interest" description="Disordered" evidence="1">
    <location>
        <begin position="85"/>
        <end position="105"/>
    </location>
</feature>
<dbReference type="Proteomes" id="UP000193377">
    <property type="component" value="Unassembled WGS sequence"/>
</dbReference>
<dbReference type="AlphaFoldDB" id="A0A1X2Z2V0"/>